<reference evidence="2" key="1">
    <citation type="submission" date="2014-12" db="EMBL/GenBank/DDBJ databases">
        <title>Genome Sequence of Valsa Canker Pathogens Uncovers a Specific Adaption of Colonization on Woody Bark.</title>
        <authorList>
            <person name="Yin Z."/>
            <person name="Liu H."/>
            <person name="Gao X."/>
            <person name="Li Z."/>
            <person name="Song N."/>
            <person name="Ke X."/>
            <person name="Dai Q."/>
            <person name="Wu Y."/>
            <person name="Sun Y."/>
            <person name="Xu J.-R."/>
            <person name="Kang Z.K."/>
            <person name="Wang L."/>
            <person name="Huang L."/>
        </authorList>
    </citation>
    <scope>NUCLEOTIDE SEQUENCE [LARGE SCALE GENOMIC DNA]</scope>
    <source>
        <strain evidence="2">03-8</strain>
    </source>
</reference>
<feature type="compositionally biased region" description="Gly residues" evidence="1">
    <location>
        <begin position="148"/>
        <end position="160"/>
    </location>
</feature>
<accession>A0A194W7Y6</accession>
<dbReference type="PANTHER" id="PTHR37331">
    <property type="entry name" value="YALI0F11671P"/>
    <property type="match status" value="1"/>
</dbReference>
<feature type="region of interest" description="Disordered" evidence="1">
    <location>
        <begin position="124"/>
        <end position="165"/>
    </location>
</feature>
<evidence type="ECO:0000256" key="1">
    <source>
        <dbReference type="SAM" id="MobiDB-lite"/>
    </source>
</evidence>
<name>A0A194W7Y6_CYTMA</name>
<evidence type="ECO:0000313" key="2">
    <source>
        <dbReference type="EMBL" id="KUI72596.1"/>
    </source>
</evidence>
<dbReference type="OrthoDB" id="5397701at2759"/>
<gene>
    <name evidence="2" type="ORF">VM1G_08489</name>
</gene>
<proteinExistence type="predicted"/>
<protein>
    <submittedName>
        <fullName evidence="2">Uncharacterized protein</fullName>
    </submittedName>
</protein>
<sequence length="237" mass="25365">MRSSKLILRIQQNTMTLKMLTSSFRVASQLRRPLMRTVSTLSSNPDIKVFPNPSQPSSSYLLTYLDADPPNPALAVGTTTEIPPTPRSFTENHRFLSVLADVLARHAHEDVDLRAAARAFASPAGANLGSGGRGKRRGTAGDAAGGASDQGGAGGGGVGGWVHLSDRRNPPDFGRIAWPEDIFGSIQVDGKGEIEGEFQPSGTYRIVTNEGILGLSPFLTGKLIARLRDEDKKERKS</sequence>
<evidence type="ECO:0000313" key="3">
    <source>
        <dbReference type="Proteomes" id="UP000078559"/>
    </source>
</evidence>
<keyword evidence="3" id="KW-1185">Reference proteome</keyword>
<dbReference type="PANTHER" id="PTHR37331:SF1">
    <property type="entry name" value="YALI0F11671P"/>
    <property type="match status" value="1"/>
</dbReference>
<dbReference type="EMBL" id="CM003106">
    <property type="protein sequence ID" value="KUI72596.1"/>
    <property type="molecule type" value="Genomic_DNA"/>
</dbReference>
<organism evidence="2 3">
    <name type="scientific">Cytospora mali</name>
    <name type="common">Apple Valsa canker fungus</name>
    <name type="synonym">Valsa mali</name>
    <dbReference type="NCBI Taxonomy" id="578113"/>
    <lineage>
        <taxon>Eukaryota</taxon>
        <taxon>Fungi</taxon>
        <taxon>Dikarya</taxon>
        <taxon>Ascomycota</taxon>
        <taxon>Pezizomycotina</taxon>
        <taxon>Sordariomycetes</taxon>
        <taxon>Sordariomycetidae</taxon>
        <taxon>Diaporthales</taxon>
        <taxon>Cytosporaceae</taxon>
        <taxon>Cytospora</taxon>
    </lineage>
</organism>
<dbReference type="Proteomes" id="UP000078559">
    <property type="component" value="Chromosome 9"/>
</dbReference>
<dbReference type="AlphaFoldDB" id="A0A194W7Y6"/>